<accession>A0A4Z1C560</accession>
<dbReference type="SUPFAM" id="SSF52540">
    <property type="entry name" value="P-loop containing nucleoside triphosphate hydrolases"/>
    <property type="match status" value="1"/>
</dbReference>
<dbReference type="Gene3D" id="3.40.50.300">
    <property type="entry name" value="P-loop containing nucleotide triphosphate hydrolases"/>
    <property type="match status" value="1"/>
</dbReference>
<dbReference type="InterPro" id="IPR027417">
    <property type="entry name" value="P-loop_NTPase"/>
</dbReference>
<evidence type="ECO:0000313" key="3">
    <source>
        <dbReference type="Proteomes" id="UP000298325"/>
    </source>
</evidence>
<dbReference type="Pfam" id="PF00350">
    <property type="entry name" value="Dynamin_N"/>
    <property type="match status" value="1"/>
</dbReference>
<dbReference type="PANTHER" id="PTHR43681">
    <property type="entry name" value="TRANSMEMBRANE GTPASE FZO"/>
    <property type="match status" value="1"/>
</dbReference>
<dbReference type="AlphaFoldDB" id="A0A4Z1C560"/>
<dbReference type="RefSeq" id="WP_135804429.1">
    <property type="nucleotide sequence ID" value="NZ_SRPF01000006.1"/>
</dbReference>
<comment type="caution">
    <text evidence="2">The sequence shown here is derived from an EMBL/GenBank/DDBJ whole genome shotgun (WGS) entry which is preliminary data.</text>
</comment>
<organism evidence="2 3">
    <name type="scientific">Marinobacter confluentis</name>
    <dbReference type="NCBI Taxonomy" id="1697557"/>
    <lineage>
        <taxon>Bacteria</taxon>
        <taxon>Pseudomonadati</taxon>
        <taxon>Pseudomonadota</taxon>
        <taxon>Gammaproteobacteria</taxon>
        <taxon>Pseudomonadales</taxon>
        <taxon>Marinobacteraceae</taxon>
        <taxon>Marinobacter</taxon>
    </lineage>
</organism>
<feature type="domain" description="Dynamin N-terminal" evidence="1">
    <location>
        <begin position="64"/>
        <end position="278"/>
    </location>
</feature>
<keyword evidence="3" id="KW-1185">Reference proteome</keyword>
<dbReference type="EMBL" id="SRPF01000006">
    <property type="protein sequence ID" value="TGN38301.1"/>
    <property type="molecule type" value="Genomic_DNA"/>
</dbReference>
<dbReference type="InterPro" id="IPR045063">
    <property type="entry name" value="Dynamin_N"/>
</dbReference>
<sequence>MSKNSSLNGTLSHQVEAYHGWKKELIRQIGRYRLWLQDNNLFSDDISTRIRNGLELLVEDELTIAFVGEYSRGKTELINALFFSDYGQRMLPSQAGRTTMCPTELFFDRNSNSNYLLLLPIETRTGELSLQQLRKQPERWVKHDLDERDPQVMREVLAEVARVKSVTPAEARKLGFDEDMLENDRAQPGQVLVPAWRNAQVSIRHPLFERGLRILDTPGLNALGSEPELTISMLPRAHAVVFLLSADTGVTASDMTIWREHIDTEHADHRAGRFAVLNKIDVLWDDLQGEKYTQDAIDRIRSYTADHLGMREKDVIPLSAKQGLTARVRKDTELFERSNLGQLEQLIIQRILMHKEQLITQNLINDLLGMLQNSQAAMQNRLDALNEEIQACSGATVDKKAVRLLADRAQRDYEFYYKKLITLRSSRRLMDSQGEALKQLVSGDRFESHAEAIRKQMSSSWTTLGMNRSMENFFELLESDLNNLMSEGRLAEKMVSAIYRRYNEDTRARHLEPIPLRSGRHVIAIRELRKKARRFRISPANLLTEQSILVKRFFNVMVSEARTLHQRVRADVERWPSEAMLPIMQYSMEQKQLLEHQIRRLRDMVRNDRDGRAERERLHNAITDLKRQLELVDAMHKQIRKPAPTMIQQKVVNLSGAL</sequence>
<dbReference type="PANTHER" id="PTHR43681:SF1">
    <property type="entry name" value="SARCALUMENIN"/>
    <property type="match status" value="1"/>
</dbReference>
<dbReference type="InterPro" id="IPR051943">
    <property type="entry name" value="TRAFAC_Dynamin-like_GTPase"/>
</dbReference>
<reference evidence="2 3" key="1">
    <citation type="submission" date="2019-04" db="EMBL/GenBank/DDBJ databases">
        <authorList>
            <person name="Park S."/>
            <person name="Yoon J.-H."/>
        </authorList>
    </citation>
    <scope>NUCLEOTIDE SEQUENCE [LARGE SCALE GENOMIC DNA]</scope>
    <source>
        <strain evidence="2 3">HJM-18</strain>
    </source>
</reference>
<dbReference type="OrthoDB" id="5295100at2"/>
<dbReference type="Proteomes" id="UP000298325">
    <property type="component" value="Unassembled WGS sequence"/>
</dbReference>
<proteinExistence type="predicted"/>
<evidence type="ECO:0000313" key="2">
    <source>
        <dbReference type="EMBL" id="TGN38301.1"/>
    </source>
</evidence>
<gene>
    <name evidence="2" type="ORF">E5Q11_15845</name>
</gene>
<protein>
    <submittedName>
        <fullName evidence="2">GTPase</fullName>
    </submittedName>
</protein>
<name>A0A4Z1C560_9GAMM</name>
<evidence type="ECO:0000259" key="1">
    <source>
        <dbReference type="Pfam" id="PF00350"/>
    </source>
</evidence>